<dbReference type="AlphaFoldDB" id="S5Z8D2"/>
<dbReference type="Proteomes" id="UP000015500">
    <property type="component" value="Chromosome"/>
</dbReference>
<sequence>MAKRLQRIAVLSVLAVLAAAAGWLLGAGRAAAEGQEPSGFVIHADKVVGTLDLGGIVLKMPVLFTGDMPIAFIQAKIYGMTLTKQQTMAGHTVSFTFHTDQAAQTKWMKMRVKKLKIGGLCTDGVPLVEQCLKDVTVVATELTADELAIPQLSASAAFGAAPADSGGSPETASGQQPEAPSGADEQPVKEPDEPAPQGEEPPASAPDDQSGSAPPASAPDGQSGSGPGSQPGAAPPLPTSDGESAGGGNGSGSSPEEGDSPAAEPEPPPSSSPGTNPVGGLIESITEKQEETSRLIEEIKEAVQDGLNGEAAEEVEKAVNDGQELLDEQLKQINAALEQTKAQLENAQRELADKKEAAEERMGPLPFLDANEAKKAIEQTAESIRQHEAQLEQLQKLKQQLEKQAKELSGWLGALP</sequence>
<accession>S5Z8D2</accession>
<proteinExistence type="predicted"/>
<dbReference type="HOGENOM" id="CLU_660151_0_0_9"/>
<dbReference type="OrthoDB" id="2831469at2"/>
<dbReference type="EMBL" id="CP006254">
    <property type="protein sequence ID" value="AGT33102.1"/>
    <property type="molecule type" value="Genomic_DNA"/>
</dbReference>
<reference evidence="2 3" key="1">
    <citation type="journal article" date="2014" name="Genome Announc.">
        <title>Complete Genome Sequence of the Thermophilic Polychlorinated Biphenyl Degrader Geobacillus sp. Strain JF8 (NBRC 109937).</title>
        <authorList>
            <person name="Shintani M."/>
            <person name="Ohtsubo Y."/>
            <person name="Fukuda K."/>
            <person name="Hosoyama A."/>
            <person name="Ohji S."/>
            <person name="Yamazoe A."/>
            <person name="Fujita N."/>
            <person name="Nagata Y."/>
            <person name="Tsuda M."/>
            <person name="Hatta T."/>
            <person name="Kimbara K."/>
        </authorList>
    </citation>
    <scope>NUCLEOTIDE SEQUENCE [LARGE SCALE GENOMIC DNA]</scope>
    <source>
        <strain evidence="2 3">JF8</strain>
    </source>
</reference>
<feature type="compositionally biased region" description="Low complexity" evidence="1">
    <location>
        <begin position="159"/>
        <end position="168"/>
    </location>
</feature>
<evidence type="ECO:0000313" key="2">
    <source>
        <dbReference type="EMBL" id="AGT33102.1"/>
    </source>
</evidence>
<organism evidence="2 3">
    <name type="scientific">Geobacillus genomosp. 3</name>
    <dbReference type="NCBI Taxonomy" id="1921421"/>
    <lineage>
        <taxon>Bacteria</taxon>
        <taxon>Bacillati</taxon>
        <taxon>Bacillota</taxon>
        <taxon>Bacilli</taxon>
        <taxon>Bacillales</taxon>
        <taxon>Anoxybacillaceae</taxon>
        <taxon>Geobacillus</taxon>
    </lineage>
</organism>
<dbReference type="Gene3D" id="1.10.287.950">
    <property type="entry name" value="Methyl-accepting chemotaxis protein"/>
    <property type="match status" value="1"/>
</dbReference>
<feature type="compositionally biased region" description="Low complexity" evidence="1">
    <location>
        <begin position="252"/>
        <end position="263"/>
    </location>
</feature>
<protein>
    <submittedName>
        <fullName evidence="2">Uncharacterized protein</fullName>
    </submittedName>
</protein>
<gene>
    <name evidence="2" type="ORF">M493_14315</name>
</gene>
<dbReference type="PATRIC" id="fig|1345697.3.peg.2804"/>
<name>S5Z8D2_GEOG3</name>
<dbReference type="KEGG" id="gjf:M493_14315"/>
<dbReference type="STRING" id="1921421.M493_14315"/>
<dbReference type="RefSeq" id="WP_020960891.1">
    <property type="nucleotide sequence ID" value="NC_022080.4"/>
</dbReference>
<evidence type="ECO:0000256" key="1">
    <source>
        <dbReference type="SAM" id="MobiDB-lite"/>
    </source>
</evidence>
<evidence type="ECO:0000313" key="3">
    <source>
        <dbReference type="Proteomes" id="UP000015500"/>
    </source>
</evidence>
<feature type="compositionally biased region" description="Low complexity" evidence="1">
    <location>
        <begin position="201"/>
        <end position="222"/>
    </location>
</feature>
<feature type="region of interest" description="Disordered" evidence="1">
    <location>
        <begin position="159"/>
        <end position="293"/>
    </location>
</feature>
<keyword evidence="3" id="KW-1185">Reference proteome</keyword>